<protein>
    <submittedName>
        <fullName evidence="1">Uncharacterized protein</fullName>
    </submittedName>
</protein>
<comment type="caution">
    <text evidence="1">The sequence shown here is derived from an EMBL/GenBank/DDBJ whole genome shotgun (WGS) entry which is preliminary data.</text>
</comment>
<sequence length="63" mass="7016">MSDVTTTDLYEVTMTMSYLRVERDDAERFAAALHRPARDLEPLRGLSFAGEVRAVGGACALRR</sequence>
<keyword evidence="2" id="KW-1185">Reference proteome</keyword>
<dbReference type="AlphaFoldDB" id="A0A918MBA4"/>
<accession>A0A918MBA4</accession>
<evidence type="ECO:0000313" key="2">
    <source>
        <dbReference type="Proteomes" id="UP000618795"/>
    </source>
</evidence>
<proteinExistence type="predicted"/>
<reference evidence="1" key="1">
    <citation type="journal article" date="2014" name="Int. J. Syst. Evol. Microbiol.">
        <title>Complete genome sequence of Corynebacterium casei LMG S-19264T (=DSM 44701T), isolated from a smear-ripened cheese.</title>
        <authorList>
            <consortium name="US DOE Joint Genome Institute (JGI-PGF)"/>
            <person name="Walter F."/>
            <person name="Albersmeier A."/>
            <person name="Kalinowski J."/>
            <person name="Ruckert C."/>
        </authorList>
    </citation>
    <scope>NUCLEOTIDE SEQUENCE</scope>
    <source>
        <strain evidence="1">JCM 4369</strain>
    </source>
</reference>
<evidence type="ECO:0000313" key="1">
    <source>
        <dbReference type="EMBL" id="GGV00146.1"/>
    </source>
</evidence>
<dbReference type="Proteomes" id="UP000618795">
    <property type="component" value="Unassembled WGS sequence"/>
</dbReference>
<name>A0A918MBA4_9ACTN</name>
<reference evidence="1" key="2">
    <citation type="submission" date="2020-09" db="EMBL/GenBank/DDBJ databases">
        <authorList>
            <person name="Sun Q."/>
            <person name="Ohkuma M."/>
        </authorList>
    </citation>
    <scope>NUCLEOTIDE SEQUENCE</scope>
    <source>
        <strain evidence="1">JCM 4369</strain>
    </source>
</reference>
<dbReference type="EMBL" id="BMTD01000008">
    <property type="protein sequence ID" value="GGV00146.1"/>
    <property type="molecule type" value="Genomic_DNA"/>
</dbReference>
<organism evidence="1 2">
    <name type="scientific">Streptomyces filipinensis</name>
    <dbReference type="NCBI Taxonomy" id="66887"/>
    <lineage>
        <taxon>Bacteria</taxon>
        <taxon>Bacillati</taxon>
        <taxon>Actinomycetota</taxon>
        <taxon>Actinomycetes</taxon>
        <taxon>Kitasatosporales</taxon>
        <taxon>Streptomycetaceae</taxon>
        <taxon>Streptomyces</taxon>
    </lineage>
</organism>
<gene>
    <name evidence="1" type="ORF">GCM10010260_40750</name>
</gene>